<dbReference type="InterPro" id="IPR051082">
    <property type="entry name" value="Pentapeptide-BTB/POZ_domain"/>
</dbReference>
<proteinExistence type="predicted"/>
<feature type="region of interest" description="Disordered" evidence="1">
    <location>
        <begin position="1"/>
        <end position="21"/>
    </location>
</feature>
<name>A0A1G2RL75_9BACT</name>
<dbReference type="Proteomes" id="UP000176917">
    <property type="component" value="Unassembled WGS sequence"/>
</dbReference>
<dbReference type="InterPro" id="IPR001646">
    <property type="entry name" value="5peptide_repeat"/>
</dbReference>
<sequence>MPDQDKKALVPRKRSVPAKVSKRIPTPETLALVAKIRKLTPASARQYFRDLQGSTVDLSAAPLQGLLLSGIQLLGATLVQTAFNDSDLTGGDLRGSFGPQFGGANGRFVGVNFTGMDLREAVFTNADLTGAKFIQCNLMNTIFTGANIRKTNFAGANLTGAFLTAVRNYQTAIFEYATMTGTLFSPGVEEIILAKTIPR</sequence>
<gene>
    <name evidence="2" type="ORF">A3B24_01295</name>
</gene>
<dbReference type="EMBL" id="MHUG01000016">
    <property type="protein sequence ID" value="OHA73032.1"/>
    <property type="molecule type" value="Genomic_DNA"/>
</dbReference>
<evidence type="ECO:0008006" key="4">
    <source>
        <dbReference type="Google" id="ProtNLM"/>
    </source>
</evidence>
<protein>
    <recommendedName>
        <fullName evidence="4">Pentapeptide repeat-containing protein</fullName>
    </recommendedName>
</protein>
<reference evidence="2 3" key="1">
    <citation type="journal article" date="2016" name="Nat. Commun.">
        <title>Thousands of microbial genomes shed light on interconnected biogeochemical processes in an aquifer system.</title>
        <authorList>
            <person name="Anantharaman K."/>
            <person name="Brown C.T."/>
            <person name="Hug L.A."/>
            <person name="Sharon I."/>
            <person name="Castelle C.J."/>
            <person name="Probst A.J."/>
            <person name="Thomas B.C."/>
            <person name="Singh A."/>
            <person name="Wilkins M.J."/>
            <person name="Karaoz U."/>
            <person name="Brodie E.L."/>
            <person name="Williams K.H."/>
            <person name="Hubbard S.S."/>
            <person name="Banfield J.F."/>
        </authorList>
    </citation>
    <scope>NUCLEOTIDE SEQUENCE [LARGE SCALE GENOMIC DNA]</scope>
</reference>
<dbReference type="SUPFAM" id="SSF141571">
    <property type="entry name" value="Pentapeptide repeat-like"/>
    <property type="match status" value="1"/>
</dbReference>
<dbReference type="Gene3D" id="2.160.20.80">
    <property type="entry name" value="E3 ubiquitin-protein ligase SopA"/>
    <property type="match status" value="1"/>
</dbReference>
<dbReference type="Pfam" id="PF00805">
    <property type="entry name" value="Pentapeptide"/>
    <property type="match status" value="2"/>
</dbReference>
<organism evidence="2 3">
    <name type="scientific">Candidatus Wildermuthbacteria bacterium RIFCSPLOWO2_01_FULL_48_16</name>
    <dbReference type="NCBI Taxonomy" id="1802461"/>
    <lineage>
        <taxon>Bacteria</taxon>
        <taxon>Candidatus Wildermuthiibacteriota</taxon>
    </lineage>
</organism>
<accession>A0A1G2RL75</accession>
<dbReference type="AlphaFoldDB" id="A0A1G2RL75"/>
<evidence type="ECO:0000313" key="3">
    <source>
        <dbReference type="Proteomes" id="UP000176917"/>
    </source>
</evidence>
<feature type="compositionally biased region" description="Basic residues" evidence="1">
    <location>
        <begin position="9"/>
        <end position="21"/>
    </location>
</feature>
<evidence type="ECO:0000256" key="1">
    <source>
        <dbReference type="SAM" id="MobiDB-lite"/>
    </source>
</evidence>
<evidence type="ECO:0000313" key="2">
    <source>
        <dbReference type="EMBL" id="OHA73032.1"/>
    </source>
</evidence>
<dbReference type="STRING" id="1802461.A3B24_01295"/>
<dbReference type="PANTHER" id="PTHR14136:SF17">
    <property type="entry name" value="BTB_POZ DOMAIN-CONTAINING PROTEIN KCTD9"/>
    <property type="match status" value="1"/>
</dbReference>
<dbReference type="PANTHER" id="PTHR14136">
    <property type="entry name" value="BTB_POZ DOMAIN-CONTAINING PROTEIN KCTD9"/>
    <property type="match status" value="1"/>
</dbReference>
<comment type="caution">
    <text evidence="2">The sequence shown here is derived from an EMBL/GenBank/DDBJ whole genome shotgun (WGS) entry which is preliminary data.</text>
</comment>